<dbReference type="Proteomes" id="UP001341840">
    <property type="component" value="Unassembled WGS sequence"/>
</dbReference>
<protein>
    <submittedName>
        <fullName evidence="1">Uncharacterized protein</fullName>
    </submittedName>
</protein>
<name>A0ABU6SLC9_9FABA</name>
<organism evidence="1 2">
    <name type="scientific">Stylosanthes scabra</name>
    <dbReference type="NCBI Taxonomy" id="79078"/>
    <lineage>
        <taxon>Eukaryota</taxon>
        <taxon>Viridiplantae</taxon>
        <taxon>Streptophyta</taxon>
        <taxon>Embryophyta</taxon>
        <taxon>Tracheophyta</taxon>
        <taxon>Spermatophyta</taxon>
        <taxon>Magnoliopsida</taxon>
        <taxon>eudicotyledons</taxon>
        <taxon>Gunneridae</taxon>
        <taxon>Pentapetalae</taxon>
        <taxon>rosids</taxon>
        <taxon>fabids</taxon>
        <taxon>Fabales</taxon>
        <taxon>Fabaceae</taxon>
        <taxon>Papilionoideae</taxon>
        <taxon>50 kb inversion clade</taxon>
        <taxon>dalbergioids sensu lato</taxon>
        <taxon>Dalbergieae</taxon>
        <taxon>Pterocarpus clade</taxon>
        <taxon>Stylosanthes</taxon>
    </lineage>
</organism>
<accession>A0ABU6SLC9</accession>
<evidence type="ECO:0000313" key="1">
    <source>
        <dbReference type="EMBL" id="MED6136568.1"/>
    </source>
</evidence>
<evidence type="ECO:0000313" key="2">
    <source>
        <dbReference type="Proteomes" id="UP001341840"/>
    </source>
</evidence>
<sequence length="103" mass="11704">MVKIVILDITEVTYASYSSGSHPRWLVRDIDPSSHVIRAESWRDHSTYFSDSWRIFGESDIDFLRGEATPSVEIEPLLTDFASGDEISSNCIGVFLDQNDYRA</sequence>
<reference evidence="1 2" key="1">
    <citation type="journal article" date="2023" name="Plants (Basel)">
        <title>Bridging the Gap: Combining Genomics and Transcriptomics Approaches to Understand Stylosanthes scabra, an Orphan Legume from the Brazilian Caatinga.</title>
        <authorList>
            <person name="Ferreira-Neto J.R.C."/>
            <person name="da Silva M.D."/>
            <person name="Binneck E."/>
            <person name="de Melo N.F."/>
            <person name="da Silva R.H."/>
            <person name="de Melo A.L.T.M."/>
            <person name="Pandolfi V."/>
            <person name="Bustamante F.O."/>
            <person name="Brasileiro-Vidal A.C."/>
            <person name="Benko-Iseppon A.M."/>
        </authorList>
    </citation>
    <scope>NUCLEOTIDE SEQUENCE [LARGE SCALE GENOMIC DNA]</scope>
    <source>
        <tissue evidence="1">Leaves</tissue>
    </source>
</reference>
<dbReference type="EMBL" id="JASCZI010060881">
    <property type="protein sequence ID" value="MED6136568.1"/>
    <property type="molecule type" value="Genomic_DNA"/>
</dbReference>
<gene>
    <name evidence="1" type="ORF">PIB30_057245</name>
</gene>
<comment type="caution">
    <text evidence="1">The sequence shown here is derived from an EMBL/GenBank/DDBJ whole genome shotgun (WGS) entry which is preliminary data.</text>
</comment>
<proteinExistence type="predicted"/>
<keyword evidence="2" id="KW-1185">Reference proteome</keyword>